<accession>A0ACA9S981</accession>
<sequence length="137" mass="15270">MSQHASPISAFTELGATFQETITNEKLSMVVGQRHKPAMTKKRTAKQEDSDEDDGYLNEPVAYRPYPVTNTKIKKTKYSTSLDPRGYIPENGYVHFTGIWKALGNNKADIARLVDTHPDLASTIKKVRGGFLKIQGT</sequence>
<protein>
    <submittedName>
        <fullName evidence="1">20016_t:CDS:1</fullName>
    </submittedName>
</protein>
<dbReference type="EMBL" id="CAJVQC010102998">
    <property type="protein sequence ID" value="CAG8832157.1"/>
    <property type="molecule type" value="Genomic_DNA"/>
</dbReference>
<comment type="caution">
    <text evidence="1">The sequence shown here is derived from an EMBL/GenBank/DDBJ whole genome shotgun (WGS) entry which is preliminary data.</text>
</comment>
<gene>
    <name evidence="1" type="ORF">RPERSI_LOCUS28366</name>
</gene>
<feature type="non-terminal residue" evidence="1">
    <location>
        <position position="137"/>
    </location>
</feature>
<evidence type="ECO:0000313" key="1">
    <source>
        <dbReference type="EMBL" id="CAG8832157.1"/>
    </source>
</evidence>
<name>A0ACA9S981_9GLOM</name>
<proteinExistence type="predicted"/>
<dbReference type="Proteomes" id="UP000789920">
    <property type="component" value="Unassembled WGS sequence"/>
</dbReference>
<reference evidence="1" key="1">
    <citation type="submission" date="2021-06" db="EMBL/GenBank/DDBJ databases">
        <authorList>
            <person name="Kallberg Y."/>
            <person name="Tangrot J."/>
            <person name="Rosling A."/>
        </authorList>
    </citation>
    <scope>NUCLEOTIDE SEQUENCE</scope>
    <source>
        <strain evidence="1">MA461A</strain>
    </source>
</reference>
<organism evidence="1 2">
    <name type="scientific">Racocetra persica</name>
    <dbReference type="NCBI Taxonomy" id="160502"/>
    <lineage>
        <taxon>Eukaryota</taxon>
        <taxon>Fungi</taxon>
        <taxon>Fungi incertae sedis</taxon>
        <taxon>Mucoromycota</taxon>
        <taxon>Glomeromycotina</taxon>
        <taxon>Glomeromycetes</taxon>
        <taxon>Diversisporales</taxon>
        <taxon>Gigasporaceae</taxon>
        <taxon>Racocetra</taxon>
    </lineage>
</organism>
<evidence type="ECO:0000313" key="2">
    <source>
        <dbReference type="Proteomes" id="UP000789920"/>
    </source>
</evidence>
<keyword evidence="2" id="KW-1185">Reference proteome</keyword>